<name>A0A0D7AS13_9AGAR</name>
<reference evidence="2 3" key="1">
    <citation type="journal article" date="2015" name="Fungal Genet. Biol.">
        <title>Evolution of novel wood decay mechanisms in Agaricales revealed by the genome sequences of Fistulina hepatica and Cylindrobasidium torrendii.</title>
        <authorList>
            <person name="Floudas D."/>
            <person name="Held B.W."/>
            <person name="Riley R."/>
            <person name="Nagy L.G."/>
            <person name="Koehler G."/>
            <person name="Ransdell A.S."/>
            <person name="Younus H."/>
            <person name="Chow J."/>
            <person name="Chiniquy J."/>
            <person name="Lipzen A."/>
            <person name="Tritt A."/>
            <person name="Sun H."/>
            <person name="Haridas S."/>
            <person name="LaButti K."/>
            <person name="Ohm R.A."/>
            <person name="Kues U."/>
            <person name="Blanchette R.A."/>
            <person name="Grigoriev I.V."/>
            <person name="Minto R.E."/>
            <person name="Hibbett D.S."/>
        </authorList>
    </citation>
    <scope>NUCLEOTIDE SEQUENCE [LARGE SCALE GENOMIC DNA]</scope>
    <source>
        <strain evidence="2 3">FP15055 ss-10</strain>
    </source>
</reference>
<sequence>DEDSDGLFVDEHPTGGHSIGMGTNMHQRWKALFGPNPPVTQDIAMDGSGAPDHNIYHPFASQLDWEIAHWMVTDGIGHSLFNRLLSIEGVKEKLGLSFKNTSGLHQQLDSVPLRAGEWQVKHLTFPDREDDPFILRHRDVLNAIKALWGDPNLAKHIVYRPSRIFTDREKKHRIVNEMWTAEWW</sequence>
<gene>
    <name evidence="2" type="ORF">CYLTODRAFT_318311</name>
</gene>
<evidence type="ECO:0000313" key="3">
    <source>
        <dbReference type="Proteomes" id="UP000054007"/>
    </source>
</evidence>
<dbReference type="OrthoDB" id="2688393at2759"/>
<protein>
    <submittedName>
        <fullName evidence="2">Uncharacterized protein</fullName>
    </submittedName>
</protein>
<dbReference type="InterPro" id="IPR041078">
    <property type="entry name" value="Plavaka"/>
</dbReference>
<accession>A0A0D7AS13</accession>
<dbReference type="Proteomes" id="UP000054007">
    <property type="component" value="Unassembled WGS sequence"/>
</dbReference>
<keyword evidence="3" id="KW-1185">Reference proteome</keyword>
<feature type="region of interest" description="Disordered" evidence="1">
    <location>
        <begin position="1"/>
        <end position="20"/>
    </location>
</feature>
<evidence type="ECO:0000313" key="2">
    <source>
        <dbReference type="EMBL" id="KIY61007.1"/>
    </source>
</evidence>
<dbReference type="STRING" id="1314674.A0A0D7AS13"/>
<evidence type="ECO:0000256" key="1">
    <source>
        <dbReference type="SAM" id="MobiDB-lite"/>
    </source>
</evidence>
<dbReference type="Pfam" id="PF18759">
    <property type="entry name" value="Plavaka"/>
    <property type="match status" value="1"/>
</dbReference>
<feature type="non-terminal residue" evidence="2">
    <location>
        <position position="1"/>
    </location>
</feature>
<dbReference type="EMBL" id="KN881103">
    <property type="protein sequence ID" value="KIY61007.1"/>
    <property type="molecule type" value="Genomic_DNA"/>
</dbReference>
<dbReference type="AlphaFoldDB" id="A0A0D7AS13"/>
<feature type="non-terminal residue" evidence="2">
    <location>
        <position position="184"/>
    </location>
</feature>
<proteinExistence type="predicted"/>
<organism evidence="2 3">
    <name type="scientific">Cylindrobasidium torrendii FP15055 ss-10</name>
    <dbReference type="NCBI Taxonomy" id="1314674"/>
    <lineage>
        <taxon>Eukaryota</taxon>
        <taxon>Fungi</taxon>
        <taxon>Dikarya</taxon>
        <taxon>Basidiomycota</taxon>
        <taxon>Agaricomycotina</taxon>
        <taxon>Agaricomycetes</taxon>
        <taxon>Agaricomycetidae</taxon>
        <taxon>Agaricales</taxon>
        <taxon>Marasmiineae</taxon>
        <taxon>Physalacriaceae</taxon>
        <taxon>Cylindrobasidium</taxon>
    </lineage>
</organism>